<feature type="region of interest" description="Disordered" evidence="1">
    <location>
        <begin position="1"/>
        <end position="35"/>
    </location>
</feature>
<evidence type="ECO:0000256" key="2">
    <source>
        <dbReference type="SAM" id="Phobius"/>
    </source>
</evidence>
<feature type="transmembrane region" description="Helical" evidence="2">
    <location>
        <begin position="74"/>
        <end position="95"/>
    </location>
</feature>
<accession>A0A433TNJ4</accession>
<evidence type="ECO:0000256" key="1">
    <source>
        <dbReference type="SAM" id="MobiDB-lite"/>
    </source>
</evidence>
<gene>
    <name evidence="3" type="ORF">EGW08_009094</name>
</gene>
<dbReference type="Proteomes" id="UP000271974">
    <property type="component" value="Unassembled WGS sequence"/>
</dbReference>
<reference evidence="3 4" key="1">
    <citation type="submission" date="2019-01" db="EMBL/GenBank/DDBJ databases">
        <title>A draft genome assembly of the solar-powered sea slug Elysia chlorotica.</title>
        <authorList>
            <person name="Cai H."/>
            <person name="Li Q."/>
            <person name="Fang X."/>
            <person name="Li J."/>
            <person name="Curtis N.E."/>
            <person name="Altenburger A."/>
            <person name="Shibata T."/>
            <person name="Feng M."/>
            <person name="Maeda T."/>
            <person name="Schwartz J.A."/>
            <person name="Shigenobu S."/>
            <person name="Lundholm N."/>
            <person name="Nishiyama T."/>
            <person name="Yang H."/>
            <person name="Hasebe M."/>
            <person name="Li S."/>
            <person name="Pierce S.K."/>
            <person name="Wang J."/>
        </authorList>
    </citation>
    <scope>NUCLEOTIDE SEQUENCE [LARGE SCALE GENOMIC DNA]</scope>
    <source>
        <strain evidence="3">EC2010</strain>
        <tissue evidence="3">Whole organism of an adult</tissue>
    </source>
</reference>
<keyword evidence="2" id="KW-0472">Membrane</keyword>
<keyword evidence="2" id="KW-0812">Transmembrane</keyword>
<protein>
    <submittedName>
        <fullName evidence="3">Uncharacterized protein</fullName>
    </submittedName>
</protein>
<name>A0A433TNJ4_ELYCH</name>
<organism evidence="3 4">
    <name type="scientific">Elysia chlorotica</name>
    <name type="common">Eastern emerald elysia</name>
    <name type="synonym">Sea slug</name>
    <dbReference type="NCBI Taxonomy" id="188477"/>
    <lineage>
        <taxon>Eukaryota</taxon>
        <taxon>Metazoa</taxon>
        <taxon>Spiralia</taxon>
        <taxon>Lophotrochozoa</taxon>
        <taxon>Mollusca</taxon>
        <taxon>Gastropoda</taxon>
        <taxon>Heterobranchia</taxon>
        <taxon>Euthyneura</taxon>
        <taxon>Panpulmonata</taxon>
        <taxon>Sacoglossa</taxon>
        <taxon>Placobranchoidea</taxon>
        <taxon>Plakobranchidae</taxon>
        <taxon>Elysia</taxon>
    </lineage>
</organism>
<dbReference type="EMBL" id="RQTK01000256">
    <property type="protein sequence ID" value="RUS83147.1"/>
    <property type="molecule type" value="Genomic_DNA"/>
</dbReference>
<keyword evidence="4" id="KW-1185">Reference proteome</keyword>
<dbReference type="AlphaFoldDB" id="A0A433TNJ4"/>
<keyword evidence="2" id="KW-1133">Transmembrane helix</keyword>
<evidence type="ECO:0000313" key="4">
    <source>
        <dbReference type="Proteomes" id="UP000271974"/>
    </source>
</evidence>
<comment type="caution">
    <text evidence="3">The sequence shown here is derived from an EMBL/GenBank/DDBJ whole genome shotgun (WGS) entry which is preliminary data.</text>
</comment>
<feature type="non-terminal residue" evidence="3">
    <location>
        <position position="213"/>
    </location>
</feature>
<feature type="compositionally biased region" description="Acidic residues" evidence="1">
    <location>
        <begin position="21"/>
        <end position="30"/>
    </location>
</feature>
<evidence type="ECO:0000313" key="3">
    <source>
        <dbReference type="EMBL" id="RUS83147.1"/>
    </source>
</evidence>
<feature type="transmembrane region" description="Helical" evidence="2">
    <location>
        <begin position="39"/>
        <end position="62"/>
    </location>
</feature>
<proteinExistence type="predicted"/>
<sequence>MERMSLPSEPGETSENSPPAEPEETPEDSPAEPPQGRRALLASLLDVDHAFSWLQVFSYYFYNVVPFVVFVPTRFYRTTIAAIGLVAIGHIGLNIRNFFANKKKIDDRKARLGMNLSDLKQSLTIFEEEEDQSLTDLSFDKLSVNLKDGSLDQNKLLVEFHRRALKSKKFNFVTEYIIKSIKTESAAEKKGKTKSTQALSGIPVSISEAYQMN</sequence>